<keyword evidence="10" id="KW-0649">Protein kinase inhibitor</keyword>
<evidence type="ECO:0000256" key="8">
    <source>
        <dbReference type="ARBA" id="ARBA00022753"/>
    </source>
</evidence>
<feature type="domain" description="Cyclin-dependent kinase inhibitor" evidence="17">
    <location>
        <begin position="30"/>
        <end position="79"/>
    </location>
</feature>
<keyword evidence="9" id="KW-0832">Ubl conjugation</keyword>
<dbReference type="GO" id="GO:0045930">
    <property type="term" value="P:negative regulation of mitotic cell cycle"/>
    <property type="evidence" value="ECO:0007669"/>
    <property type="project" value="TreeGrafter"/>
</dbReference>
<reference evidence="18" key="1">
    <citation type="submission" date="2025-08" db="UniProtKB">
        <authorList>
            <consortium name="Ensembl"/>
        </authorList>
    </citation>
    <scope>IDENTIFICATION</scope>
</reference>
<evidence type="ECO:0000256" key="7">
    <source>
        <dbReference type="ARBA" id="ARBA00022553"/>
    </source>
</evidence>
<keyword evidence="11" id="KW-0539">Nucleus</keyword>
<evidence type="ECO:0000256" key="12">
    <source>
        <dbReference type="ARBA" id="ARBA00023306"/>
    </source>
</evidence>
<dbReference type="GO" id="GO:0005634">
    <property type="term" value="C:nucleus"/>
    <property type="evidence" value="ECO:0007669"/>
    <property type="project" value="UniProtKB-SubCell"/>
</dbReference>
<evidence type="ECO:0000256" key="4">
    <source>
        <dbReference type="ARBA" id="ARBA00006726"/>
    </source>
</evidence>
<dbReference type="GO" id="GO:0004861">
    <property type="term" value="F:cyclin-dependent protein serine/threonine kinase inhibitor activity"/>
    <property type="evidence" value="ECO:0007669"/>
    <property type="project" value="InterPro"/>
</dbReference>
<protein>
    <recommendedName>
        <fullName evidence="5">Cyclin-dependent kinase inhibitor 1B</fullName>
    </recommendedName>
    <alternativeName>
        <fullName evidence="14">Cyclin-dependent kinase inhibitor p27</fullName>
    </alternativeName>
    <alternativeName>
        <fullName evidence="13">p27Kip1</fullName>
    </alternativeName>
</protein>
<evidence type="ECO:0000256" key="11">
    <source>
        <dbReference type="ARBA" id="ARBA00023242"/>
    </source>
</evidence>
<feature type="region of interest" description="Disordered" evidence="16">
    <location>
        <begin position="102"/>
        <end position="152"/>
    </location>
</feature>
<proteinExistence type="inferred from homology"/>
<dbReference type="InterPro" id="IPR044898">
    <property type="entry name" value="CDI_dom_sf"/>
</dbReference>
<dbReference type="GO" id="GO:0005768">
    <property type="term" value="C:endosome"/>
    <property type="evidence" value="ECO:0007669"/>
    <property type="project" value="UniProtKB-SubCell"/>
</dbReference>
<feature type="compositionally biased region" description="Basic and acidic residues" evidence="16">
    <location>
        <begin position="107"/>
        <end position="144"/>
    </location>
</feature>
<evidence type="ECO:0000256" key="9">
    <source>
        <dbReference type="ARBA" id="ARBA00022843"/>
    </source>
</evidence>
<dbReference type="STRING" id="1676925.ENSPKIP00000005512"/>
<keyword evidence="8" id="KW-0967">Endosome</keyword>
<dbReference type="Gene3D" id="4.10.365.10">
    <property type="entry name" value="p27"/>
    <property type="match status" value="1"/>
</dbReference>
<evidence type="ECO:0000313" key="18">
    <source>
        <dbReference type="Ensembl" id="ENSPKIP00000005512.1"/>
    </source>
</evidence>
<dbReference type="GO" id="GO:0051087">
    <property type="term" value="F:protein-folding chaperone binding"/>
    <property type="evidence" value="ECO:0007669"/>
    <property type="project" value="TreeGrafter"/>
</dbReference>
<keyword evidence="19" id="KW-1185">Reference proteome</keyword>
<keyword evidence="12" id="KW-0131">Cell cycle</keyword>
<evidence type="ECO:0000256" key="10">
    <source>
        <dbReference type="ARBA" id="ARBA00023013"/>
    </source>
</evidence>
<dbReference type="InterPro" id="IPR003175">
    <property type="entry name" value="CDI_dom"/>
</dbReference>
<evidence type="ECO:0000256" key="5">
    <source>
        <dbReference type="ARBA" id="ARBA00014547"/>
    </source>
</evidence>
<dbReference type="GO" id="GO:0000082">
    <property type="term" value="P:G1/S transition of mitotic cell cycle"/>
    <property type="evidence" value="ECO:0007669"/>
    <property type="project" value="TreeGrafter"/>
</dbReference>
<sequence>MSDVRLSSSPTLERMDVRLSDHSKSRACRCLFGPIDHGELKKDQQELQRLQEETAARKWNYDFARDRPLAGGAYDWTAVNSCDLPEFYSRGHPGAGVALPSASAADADLRGQSHCQEGDAKGSAEAAEKPDEQMDYRNPREKSITRKRPGMCPSKSYSTSLMITGFSLRIYIHCSL</sequence>
<organism evidence="18 19">
    <name type="scientific">Paramormyrops kingsleyae</name>
    <dbReference type="NCBI Taxonomy" id="1676925"/>
    <lineage>
        <taxon>Eukaryota</taxon>
        <taxon>Metazoa</taxon>
        <taxon>Chordata</taxon>
        <taxon>Craniata</taxon>
        <taxon>Vertebrata</taxon>
        <taxon>Euteleostomi</taxon>
        <taxon>Actinopterygii</taxon>
        <taxon>Neopterygii</taxon>
        <taxon>Teleostei</taxon>
        <taxon>Osteoglossocephala</taxon>
        <taxon>Osteoglossomorpha</taxon>
        <taxon>Osteoglossiformes</taxon>
        <taxon>Mormyridae</taxon>
        <taxon>Paramormyrops</taxon>
    </lineage>
</organism>
<comment type="function">
    <text evidence="15">Important regulator of cell cycle progression. Inhibits the kinase activity of CDK2 bound to cyclin A, but has little inhibitory activity on CDK2 bound to SPDYA. Involved in G1 arrest. Potent inhibitor of cyclin E- and cyclin A-CDK2 complexes. Forms a complex with cyclin type D-CDK4 complexes and is involved in the assembly, stability, and modulation of CCND1-CDK4 complex activation. Acts either as an inhibitor or an activator of cyclin type D-CDK4 complexes depending on its phosphorylation state and/or stoichometry.</text>
</comment>
<keyword evidence="7" id="KW-0597">Phosphoprotein</keyword>
<evidence type="ECO:0000256" key="1">
    <source>
        <dbReference type="ARBA" id="ARBA00004123"/>
    </source>
</evidence>
<comment type="subcellular location">
    <subcellularLocation>
        <location evidence="3">Cytoplasm</location>
    </subcellularLocation>
    <subcellularLocation>
        <location evidence="2">Endosome</location>
    </subcellularLocation>
    <subcellularLocation>
        <location evidence="1">Nucleus</location>
    </subcellularLocation>
</comment>
<dbReference type="Pfam" id="PF02234">
    <property type="entry name" value="CDI"/>
    <property type="match status" value="1"/>
</dbReference>
<dbReference type="PANTHER" id="PTHR10265:SF9">
    <property type="entry name" value="CYCLIN-DEPENDENT KINASE INHIBITOR 1B"/>
    <property type="match status" value="1"/>
</dbReference>
<dbReference type="GeneTree" id="ENSGT00940000159852"/>
<evidence type="ECO:0000256" key="14">
    <source>
        <dbReference type="ARBA" id="ARBA00031925"/>
    </source>
</evidence>
<accession>A0A3B3QFG6</accession>
<name>A0A3B3QFG6_9TELE</name>
<dbReference type="Ensembl" id="ENSPKIT00000029518.1">
    <property type="protein sequence ID" value="ENSPKIP00000005512.1"/>
    <property type="gene ID" value="ENSPKIG00000022158.1"/>
</dbReference>
<reference evidence="18" key="2">
    <citation type="submission" date="2025-09" db="UniProtKB">
        <authorList>
            <consortium name="Ensembl"/>
        </authorList>
    </citation>
    <scope>IDENTIFICATION</scope>
</reference>
<evidence type="ECO:0000256" key="15">
    <source>
        <dbReference type="ARBA" id="ARBA00045727"/>
    </source>
</evidence>
<evidence type="ECO:0000313" key="19">
    <source>
        <dbReference type="Proteomes" id="UP000261540"/>
    </source>
</evidence>
<dbReference type="GO" id="GO:0008285">
    <property type="term" value="P:negative regulation of cell population proliferation"/>
    <property type="evidence" value="ECO:0007669"/>
    <property type="project" value="TreeGrafter"/>
</dbReference>
<dbReference type="Proteomes" id="UP000261540">
    <property type="component" value="Unplaced"/>
</dbReference>
<evidence type="ECO:0000256" key="16">
    <source>
        <dbReference type="SAM" id="MobiDB-lite"/>
    </source>
</evidence>
<comment type="similarity">
    <text evidence="4">Belongs to the CDI family.</text>
</comment>
<dbReference type="AlphaFoldDB" id="A0A3B3QFG6"/>
<evidence type="ECO:0000256" key="3">
    <source>
        <dbReference type="ARBA" id="ARBA00004496"/>
    </source>
</evidence>
<evidence type="ECO:0000259" key="17">
    <source>
        <dbReference type="Pfam" id="PF02234"/>
    </source>
</evidence>
<evidence type="ECO:0000256" key="2">
    <source>
        <dbReference type="ARBA" id="ARBA00004177"/>
    </source>
</evidence>
<keyword evidence="6" id="KW-0963">Cytoplasm</keyword>
<evidence type="ECO:0000256" key="6">
    <source>
        <dbReference type="ARBA" id="ARBA00022490"/>
    </source>
</evidence>
<dbReference type="PANTHER" id="PTHR10265">
    <property type="entry name" value="CYCLIN-DEPENDENT KINASE INHIBITOR 1"/>
    <property type="match status" value="1"/>
</dbReference>
<evidence type="ECO:0000256" key="13">
    <source>
        <dbReference type="ARBA" id="ARBA00031903"/>
    </source>
</evidence>